<dbReference type="InterPro" id="IPR057644">
    <property type="entry name" value="Beta-prop_WDR75_2nd"/>
</dbReference>
<evidence type="ECO:0000256" key="3">
    <source>
        <dbReference type="ARBA" id="ARBA00022552"/>
    </source>
</evidence>
<dbReference type="GeneID" id="20226669"/>
<dbReference type="Gene3D" id="2.130.10.10">
    <property type="entry name" value="YVTN repeat-like/Quinoprotein amine dehydrogenase"/>
    <property type="match status" value="1"/>
</dbReference>
<evidence type="ECO:0000256" key="2">
    <source>
        <dbReference type="ARBA" id="ARBA00022517"/>
    </source>
</evidence>
<feature type="region of interest" description="Disordered" evidence="8">
    <location>
        <begin position="617"/>
        <end position="772"/>
    </location>
</feature>
<evidence type="ECO:0000256" key="7">
    <source>
        <dbReference type="ARBA" id="ARBA00023242"/>
    </source>
</evidence>
<accession>F0YNU8</accession>
<evidence type="ECO:0000256" key="5">
    <source>
        <dbReference type="ARBA" id="ARBA00022737"/>
    </source>
</evidence>
<dbReference type="Proteomes" id="UP000002729">
    <property type="component" value="Unassembled WGS sequence"/>
</dbReference>
<reference evidence="10 11" key="1">
    <citation type="journal article" date="2011" name="Proc. Natl. Acad. Sci. U.S.A.">
        <title>Niche of harmful alga Aureococcus anophagefferens revealed through ecogenomics.</title>
        <authorList>
            <person name="Gobler C.J."/>
            <person name="Berry D.L."/>
            <person name="Dyhrman S.T."/>
            <person name="Wilhelm S.W."/>
            <person name="Salamov A."/>
            <person name="Lobanov A.V."/>
            <person name="Zhang Y."/>
            <person name="Collier J.L."/>
            <person name="Wurch L.L."/>
            <person name="Kustka A.B."/>
            <person name="Dill B.D."/>
            <person name="Shah M."/>
            <person name="VerBerkmoes N.C."/>
            <person name="Kuo A."/>
            <person name="Terry A."/>
            <person name="Pangilinan J."/>
            <person name="Lindquist E.A."/>
            <person name="Lucas S."/>
            <person name="Paulsen I.T."/>
            <person name="Hattenrath-Lehmann T.K."/>
            <person name="Talmage S.C."/>
            <person name="Walker E.A."/>
            <person name="Koch F."/>
            <person name="Burson A.M."/>
            <person name="Marcoval M.A."/>
            <person name="Tang Y.Z."/>
            <person name="Lecleir G.R."/>
            <person name="Coyne K.J."/>
            <person name="Berg G.M."/>
            <person name="Bertrand E.M."/>
            <person name="Saito M.A."/>
            <person name="Gladyshev V.N."/>
            <person name="Grigoriev I.V."/>
        </authorList>
    </citation>
    <scope>NUCLEOTIDE SEQUENCE [LARGE SCALE GENOMIC DNA]</scope>
    <source>
        <strain evidence="11">CCMP 1984</strain>
    </source>
</reference>
<dbReference type="GO" id="GO:0006364">
    <property type="term" value="P:rRNA processing"/>
    <property type="evidence" value="ECO:0007669"/>
    <property type="project" value="UniProtKB-KW"/>
</dbReference>
<gene>
    <name evidence="10" type="ORF">AURANDRAFT_68207</name>
</gene>
<keyword evidence="11" id="KW-1185">Reference proteome</keyword>
<feature type="compositionally biased region" description="Basic and acidic residues" evidence="8">
    <location>
        <begin position="716"/>
        <end position="743"/>
    </location>
</feature>
<keyword evidence="5" id="KW-0677">Repeat</keyword>
<dbReference type="InterPro" id="IPR015943">
    <property type="entry name" value="WD40/YVTN_repeat-like_dom_sf"/>
</dbReference>
<evidence type="ECO:0000256" key="8">
    <source>
        <dbReference type="SAM" id="MobiDB-lite"/>
    </source>
</evidence>
<dbReference type="OrthoDB" id="4096at2759"/>
<feature type="domain" description="WD repeat-containing protein 75 second beta-propeller" evidence="9">
    <location>
        <begin position="1171"/>
        <end position="1386"/>
    </location>
</feature>
<evidence type="ECO:0000256" key="1">
    <source>
        <dbReference type="ARBA" id="ARBA00004604"/>
    </source>
</evidence>
<dbReference type="RefSeq" id="XP_009042091.1">
    <property type="nucleotide sequence ID" value="XM_009043843.1"/>
</dbReference>
<dbReference type="GO" id="GO:2000234">
    <property type="term" value="P:positive regulation of rRNA processing"/>
    <property type="evidence" value="ECO:0007669"/>
    <property type="project" value="TreeGrafter"/>
</dbReference>
<dbReference type="PANTHER" id="PTHR44215">
    <property type="entry name" value="WD REPEAT-CONTAINING PROTEIN 75"/>
    <property type="match status" value="1"/>
</dbReference>
<evidence type="ECO:0000259" key="9">
    <source>
        <dbReference type="Pfam" id="PF23769"/>
    </source>
</evidence>
<dbReference type="InterPro" id="IPR001680">
    <property type="entry name" value="WD40_rpt"/>
</dbReference>
<keyword evidence="4" id="KW-0853">WD repeat</keyword>
<sequence length="1555" mass="159913">MLALLRQCGAFRAPAAASRLAPTRLLSVSPRIYESSSAAPASYALPVSDALLARVPESVRARDADVVEAYLLDALQLGLGALERVEGAGEARRVAAEFDSLVSRLDTWDARLRERLDAAFATRDARTTAALESYLGSKGRLEATIDGLRVNLSDPTRSTSLVSATAASVSQALEKTTSDVRRLLDCADSSSELGKFLAQQREVVASQRGVQAAATAEFVGELRSAYKDLDARLARTLEAVGAEDVRRADVKGRAFELDVYDSLLALASVGGDGVEDTAYEAAAGSRSKVGDSLVTLQGGAARVAVEVKSGKFAMAGATSLERSLRDAMDLRGAQAAIGVVRAKHLGKRMGWYTALPGNVVVVAFEPDVEHGAVALQCAYKVLRAQVLADALAARDGDGEDAAALRADAIRQRARDILASLDRLRRMKKNATDAGGMLNALRVDLDDLDREIRGALREIDSDLAAAPSAPRAAATTVGAAPRWVDGPGDIEEAARVSKFTSNAVSVLYFSALASTHASALSTFELLAAALPRCEFLLAEKNKDKECWGAFERCGDVELPCVEVFHDGASAGVVGVGEMAGLLSDLGYSPGGGGGGGGPASPSDGAKFFNIAEDLWERSADSRNDPNFRGKVPPPSNRKQERQNAQRNQPPKAPRTTASYFPGAGMGQAPPPGMGDTIKKQQDAERAGMDGLPPGARVVDGDDGAKKSPKPNKAGQAAKKEIEGLKKKFDQMARDMGKDTAEVQKKLSQLSSDASEQASRAADEAKAKASGGETKRAKLDRLFAMDADSSDAPADENLSDFEAFLENRRKGGTDADFYAKQKGAEDEPGAGDDDDWLGKINPSDDSEVVVGSLGDGLGSVNLRTGELVASWRGAAAAPADAAVVSVAALGGGAVACGRRDGSLAVCAVDGATGAIAEGAAASTATPGKALHVCAWVGAGERWLAVVFQREGRGGAKGGGVEVRRRRLPWDESGAWESVDDRPPHGSERGAGLCALASGAVLVFAGRYHLRAYAREPAASGKRKRAAFAHAECQENPIDVLAACGATDVATGHRDGSIRVWRGVAAAAGAGGALSAYGVYHWHASAVGALDCGDRGDVLLSGGSEAVLVVRRVAVRACRSPAVLGGADLCLVVTKDRAAHLVALGGSLRRLWTRRSVETAPDAGLFDLGPLGVACNGKDGALQVIDEASDGVARTLDVVPHNRTSSAAAAAVRRPRVVLAAASRDGRHVATVDEWRPRAATGGQELKFWEADGRGGFAAAAVVRGPHGAGVSVGAVGFHPRLVCCATAAPDGLRVWVELDGAAGRWTCALTVAHCAGHGPPRQLCWSPDGSAVACHHDGVLAAWDPASGALLATLGAPDAAATALAAGFLTAADGEVCLASVDATQVACDVLSVAGADDAAADDAAADDAARGWRYSAKAKAAAVSGDRVVVAVPLEPPAAAVLVFAADDAAPLFAWDVVAVPRALALSGAGGVLAAFPDGALLHLATEAPAAAPTVAVAPRRAGGVEVVEAGDGPSSPSAALAFDALLRVDPARGADLDAPDTASGVCELLLAGAYY</sequence>
<dbReference type="SUPFAM" id="SSF69322">
    <property type="entry name" value="Tricorn protease domain 2"/>
    <property type="match status" value="1"/>
</dbReference>
<feature type="compositionally biased region" description="Basic and acidic residues" evidence="8">
    <location>
        <begin position="759"/>
        <end position="772"/>
    </location>
</feature>
<keyword evidence="2" id="KW-0690">Ribosome biogenesis</keyword>
<evidence type="ECO:0000256" key="6">
    <source>
        <dbReference type="ARBA" id="ARBA00023163"/>
    </source>
</evidence>
<feature type="compositionally biased region" description="Basic and acidic residues" evidence="8">
    <location>
        <begin position="675"/>
        <end position="686"/>
    </location>
</feature>
<dbReference type="Pfam" id="PF23769">
    <property type="entry name" value="Beta-prop_WDR75_2nd"/>
    <property type="match status" value="1"/>
</dbReference>
<dbReference type="GO" id="GO:0003723">
    <property type="term" value="F:RNA binding"/>
    <property type="evidence" value="ECO:0007669"/>
    <property type="project" value="InterPro"/>
</dbReference>
<evidence type="ECO:0000256" key="4">
    <source>
        <dbReference type="ARBA" id="ARBA00022574"/>
    </source>
</evidence>
<proteinExistence type="predicted"/>
<evidence type="ECO:0000313" key="11">
    <source>
        <dbReference type="Proteomes" id="UP000002729"/>
    </source>
</evidence>
<keyword evidence="6" id="KW-0804">Transcription</keyword>
<dbReference type="SMART" id="SM00320">
    <property type="entry name" value="WD40"/>
    <property type="match status" value="4"/>
</dbReference>
<dbReference type="GO" id="GO:0032040">
    <property type="term" value="C:small-subunit processome"/>
    <property type="evidence" value="ECO:0007669"/>
    <property type="project" value="InterPro"/>
</dbReference>
<dbReference type="eggNOG" id="KOG1963">
    <property type="taxonomic scope" value="Eukaryota"/>
</dbReference>
<keyword evidence="3" id="KW-0698">rRNA processing</keyword>
<name>F0YNU8_AURAN</name>
<dbReference type="GO" id="GO:0045943">
    <property type="term" value="P:positive regulation of transcription by RNA polymerase I"/>
    <property type="evidence" value="ECO:0007669"/>
    <property type="project" value="InterPro"/>
</dbReference>
<feature type="compositionally biased region" description="Polar residues" evidence="8">
    <location>
        <begin position="744"/>
        <end position="755"/>
    </location>
</feature>
<organism evidence="11">
    <name type="scientific">Aureococcus anophagefferens</name>
    <name type="common">Harmful bloom alga</name>
    <dbReference type="NCBI Taxonomy" id="44056"/>
    <lineage>
        <taxon>Eukaryota</taxon>
        <taxon>Sar</taxon>
        <taxon>Stramenopiles</taxon>
        <taxon>Ochrophyta</taxon>
        <taxon>Pelagophyceae</taxon>
        <taxon>Pelagomonadales</taxon>
        <taxon>Pelagomonadaceae</taxon>
        <taxon>Aureococcus</taxon>
    </lineage>
</organism>
<feature type="compositionally biased region" description="Basic and acidic residues" evidence="8">
    <location>
        <begin position="617"/>
        <end position="626"/>
    </location>
</feature>
<keyword evidence="7" id="KW-0539">Nucleus</keyword>
<dbReference type="InParanoid" id="F0YNU8"/>
<dbReference type="KEGG" id="aaf:AURANDRAFT_68207"/>
<dbReference type="EMBL" id="GL833183">
    <property type="protein sequence ID" value="EGB03213.1"/>
    <property type="molecule type" value="Genomic_DNA"/>
</dbReference>
<evidence type="ECO:0000313" key="10">
    <source>
        <dbReference type="EMBL" id="EGB03213.1"/>
    </source>
</evidence>
<comment type="subcellular location">
    <subcellularLocation>
        <location evidence="1">Nucleus</location>
        <location evidence="1">Nucleolus</location>
    </subcellularLocation>
</comment>
<protein>
    <recommendedName>
        <fullName evidence="9">WD repeat-containing protein 75 second beta-propeller domain-containing protein</fullName>
    </recommendedName>
</protein>
<dbReference type="InterPro" id="IPR053826">
    <property type="entry name" value="WDR75"/>
</dbReference>
<dbReference type="PANTHER" id="PTHR44215:SF1">
    <property type="entry name" value="WD REPEAT-CONTAINING PROTEIN 75"/>
    <property type="match status" value="1"/>
</dbReference>